<comment type="caution">
    <text evidence="9">The sequence shown here is derived from an EMBL/GenBank/DDBJ whole genome shotgun (WGS) entry which is preliminary data.</text>
</comment>
<proteinExistence type="inferred from homology"/>
<dbReference type="GO" id="GO:0005829">
    <property type="term" value="C:cytosol"/>
    <property type="evidence" value="ECO:0007669"/>
    <property type="project" value="TreeGrafter"/>
</dbReference>
<dbReference type="GO" id="GO:0003735">
    <property type="term" value="F:structural constituent of ribosome"/>
    <property type="evidence" value="ECO:0007669"/>
    <property type="project" value="InterPro"/>
</dbReference>
<dbReference type="FunFam" id="3.30.70.600:FF:000002">
    <property type="entry name" value="40S ribosomal protein S20"/>
    <property type="match status" value="1"/>
</dbReference>
<dbReference type="GO" id="GO:0034715">
    <property type="term" value="C:pICln-Sm protein complex"/>
    <property type="evidence" value="ECO:0007669"/>
    <property type="project" value="TreeGrafter"/>
</dbReference>
<dbReference type="NCBIfam" id="TIGR01046">
    <property type="entry name" value="uS10_euk_arch"/>
    <property type="match status" value="1"/>
</dbReference>
<keyword evidence="7" id="KW-0687">Ribonucleoprotein</keyword>
<keyword evidence="10" id="KW-1185">Reference proteome</keyword>
<comment type="subcellular location">
    <subcellularLocation>
        <location evidence="2">Cytoplasm</location>
    </subcellularLocation>
    <subcellularLocation>
        <location evidence="1">Nucleus</location>
    </subcellularLocation>
</comment>
<feature type="domain" description="Small ribosomal subunit protein uS10" evidence="8">
    <location>
        <begin position="259"/>
        <end position="353"/>
    </location>
</feature>
<dbReference type="GO" id="GO:0003723">
    <property type="term" value="F:RNA binding"/>
    <property type="evidence" value="ECO:0007669"/>
    <property type="project" value="InterPro"/>
</dbReference>
<dbReference type="STRING" id="3750.A0A498KM38"/>
<dbReference type="PROSITE" id="PS00361">
    <property type="entry name" value="RIBOSOMAL_S10"/>
    <property type="match status" value="1"/>
</dbReference>
<dbReference type="InterPro" id="IPR001848">
    <property type="entry name" value="Ribosomal_uS10"/>
</dbReference>
<dbReference type="SMART" id="SM01403">
    <property type="entry name" value="Ribosomal_S10"/>
    <property type="match status" value="1"/>
</dbReference>
<keyword evidence="6" id="KW-0539">Nucleus</keyword>
<dbReference type="PANTHER" id="PTHR21399">
    <property type="entry name" value="CHLORIDE CONDUCTANCE REGULATORY PROTEIN ICLN"/>
    <property type="match status" value="1"/>
</dbReference>
<dbReference type="Proteomes" id="UP000290289">
    <property type="component" value="Chromosome 1"/>
</dbReference>
<dbReference type="InterPro" id="IPR011993">
    <property type="entry name" value="PH-like_dom_sf"/>
</dbReference>
<dbReference type="HAMAP" id="MF_00508">
    <property type="entry name" value="Ribosomal_uS10"/>
    <property type="match status" value="1"/>
</dbReference>
<dbReference type="InterPro" id="IPR036838">
    <property type="entry name" value="Ribosomal_uS10_dom_sf"/>
</dbReference>
<dbReference type="InterPro" id="IPR018268">
    <property type="entry name" value="Ribosomal_uS10_CS"/>
</dbReference>
<comment type="similarity">
    <text evidence="3">Belongs to the universal ribosomal protein uS10 family.</text>
</comment>
<gene>
    <name evidence="9" type="ORF">DVH24_022701</name>
</gene>
<dbReference type="GO" id="GO:0015935">
    <property type="term" value="C:small ribosomal subunit"/>
    <property type="evidence" value="ECO:0007669"/>
    <property type="project" value="InterPro"/>
</dbReference>
<dbReference type="Gene3D" id="2.30.29.30">
    <property type="entry name" value="Pleckstrin-homology domain (PH domain)/Phosphotyrosine-binding domain (PTB)"/>
    <property type="match status" value="1"/>
</dbReference>
<evidence type="ECO:0000313" key="10">
    <source>
        <dbReference type="Proteomes" id="UP000290289"/>
    </source>
</evidence>
<reference evidence="9 10" key="1">
    <citation type="submission" date="2018-10" db="EMBL/GenBank/DDBJ databases">
        <title>A high-quality apple genome assembly.</title>
        <authorList>
            <person name="Hu J."/>
        </authorList>
    </citation>
    <scope>NUCLEOTIDE SEQUENCE [LARGE SCALE GENOMIC DNA]</scope>
    <source>
        <strain evidence="10">cv. HFTH1</strain>
        <tissue evidence="9">Young leaf</tissue>
    </source>
</reference>
<evidence type="ECO:0000256" key="4">
    <source>
        <dbReference type="ARBA" id="ARBA00022490"/>
    </source>
</evidence>
<name>A0A498KM38_MALDO</name>
<dbReference type="GO" id="GO:0000387">
    <property type="term" value="P:spliceosomal snRNP assembly"/>
    <property type="evidence" value="ECO:0007669"/>
    <property type="project" value="TreeGrafter"/>
</dbReference>
<dbReference type="GO" id="GO:0006412">
    <property type="term" value="P:translation"/>
    <property type="evidence" value="ECO:0007669"/>
    <property type="project" value="InterPro"/>
</dbReference>
<dbReference type="Pfam" id="PF03517">
    <property type="entry name" value="Voldacs"/>
    <property type="match status" value="1"/>
</dbReference>
<accession>A0A498KM38</accession>
<dbReference type="PRINTS" id="PR00971">
    <property type="entry name" value="RIBOSOMALS10"/>
</dbReference>
<organism evidence="9 10">
    <name type="scientific">Malus domestica</name>
    <name type="common">Apple</name>
    <name type="synonym">Pyrus malus</name>
    <dbReference type="NCBI Taxonomy" id="3750"/>
    <lineage>
        <taxon>Eukaryota</taxon>
        <taxon>Viridiplantae</taxon>
        <taxon>Streptophyta</taxon>
        <taxon>Embryophyta</taxon>
        <taxon>Tracheophyta</taxon>
        <taxon>Spermatophyta</taxon>
        <taxon>Magnoliopsida</taxon>
        <taxon>eudicotyledons</taxon>
        <taxon>Gunneridae</taxon>
        <taxon>Pentapetalae</taxon>
        <taxon>rosids</taxon>
        <taxon>fabids</taxon>
        <taxon>Rosales</taxon>
        <taxon>Rosaceae</taxon>
        <taxon>Amygdaloideae</taxon>
        <taxon>Maleae</taxon>
        <taxon>Malus</taxon>
    </lineage>
</organism>
<evidence type="ECO:0000256" key="3">
    <source>
        <dbReference type="ARBA" id="ARBA00007102"/>
    </source>
</evidence>
<dbReference type="Pfam" id="PF00338">
    <property type="entry name" value="Ribosomal_S10"/>
    <property type="match status" value="1"/>
</dbReference>
<dbReference type="GO" id="GO:0045292">
    <property type="term" value="P:mRNA cis splicing, via spliceosome"/>
    <property type="evidence" value="ECO:0007669"/>
    <property type="project" value="TreeGrafter"/>
</dbReference>
<keyword evidence="5" id="KW-0689">Ribosomal protein</keyword>
<dbReference type="InterPro" id="IPR039924">
    <property type="entry name" value="ICln/Lot5/Saf5"/>
</dbReference>
<evidence type="ECO:0000259" key="8">
    <source>
        <dbReference type="SMART" id="SM01403"/>
    </source>
</evidence>
<keyword evidence="4" id="KW-0963">Cytoplasm</keyword>
<sequence>MVAGIKEFTARVERNGVDEPVLDAVNGEELMHVRPGVSIVLGNQPPEFPGTLYISTKQVIWLSDTDKAKGYALDFLSISLHAVSRDPEAYTSPCLYTQIETEDDEDESDGLDSERNGDLDLSKVTEMRLVPSDPNQLDSLFEVFCECAELNPEPIQEGEEEHNWIFSADQLEDEAVEDDSEWPVPQNPSNSIGQSNGDHDLARTVLELQINDQRFEDAEEMEHETDRKRRVRLKKMAYAAMKPTKPGLEESQEQIHKIRITLSSKNVKNLEKVCTDLVRGAKDKRLRVKGPVRMPTKVLNITTRKSPCGEGTNTWDRFELRVHKRVIDLFSSPDVVKQITSITIEPGVEVECLQFLELRFCLATFPRYRRSSAVTAAAKKPFTNPVMLLWTSHCGGGDQRGGAGGRVGKGFFGLDDDVFPGREAGKDAAVGVGRWVLTKKKRMVMEHRRRNLGLCGKFSLESFGLFGF</sequence>
<evidence type="ECO:0000256" key="6">
    <source>
        <dbReference type="ARBA" id="ARBA00023242"/>
    </source>
</evidence>
<dbReference type="InterPro" id="IPR005729">
    <property type="entry name" value="Ribosomal_uS10_euk/arc"/>
</dbReference>
<dbReference type="GO" id="GO:0005681">
    <property type="term" value="C:spliceosomal complex"/>
    <property type="evidence" value="ECO:0007669"/>
    <property type="project" value="TreeGrafter"/>
</dbReference>
<dbReference type="SUPFAM" id="SSF54999">
    <property type="entry name" value="Ribosomal protein S10"/>
    <property type="match status" value="1"/>
</dbReference>
<evidence type="ECO:0000313" key="9">
    <source>
        <dbReference type="EMBL" id="RXI08557.1"/>
    </source>
</evidence>
<evidence type="ECO:0000256" key="1">
    <source>
        <dbReference type="ARBA" id="ARBA00004123"/>
    </source>
</evidence>
<dbReference type="PANTHER" id="PTHR21399:SF0">
    <property type="entry name" value="METHYLOSOME SUBUNIT PICLN"/>
    <property type="match status" value="1"/>
</dbReference>
<dbReference type="EMBL" id="RDQH01000327">
    <property type="protein sequence ID" value="RXI08557.1"/>
    <property type="molecule type" value="Genomic_DNA"/>
</dbReference>
<evidence type="ECO:0000256" key="2">
    <source>
        <dbReference type="ARBA" id="ARBA00004496"/>
    </source>
</evidence>
<evidence type="ECO:0000256" key="5">
    <source>
        <dbReference type="ARBA" id="ARBA00022980"/>
    </source>
</evidence>
<dbReference type="InterPro" id="IPR027486">
    <property type="entry name" value="Ribosomal_uS10_dom"/>
</dbReference>
<protein>
    <recommendedName>
        <fullName evidence="8">Small ribosomal subunit protein uS10 domain-containing protein</fullName>
    </recommendedName>
</protein>
<dbReference type="AlphaFoldDB" id="A0A498KM38"/>
<evidence type="ECO:0000256" key="7">
    <source>
        <dbReference type="ARBA" id="ARBA00023274"/>
    </source>
</evidence>
<dbReference type="Gene3D" id="3.30.70.600">
    <property type="entry name" value="Ribosomal protein S10 domain"/>
    <property type="match status" value="1"/>
</dbReference>